<dbReference type="PANTHER" id="PTHR33931">
    <property type="entry name" value="HOLIN-LIKE PROTEIN CIDA-RELATED"/>
    <property type="match status" value="1"/>
</dbReference>
<evidence type="ECO:0000256" key="5">
    <source>
        <dbReference type="ARBA" id="ARBA00023136"/>
    </source>
</evidence>
<keyword evidence="8" id="KW-1185">Reference proteome</keyword>
<keyword evidence="5 6" id="KW-0472">Membrane</keyword>
<name>A0A291BVR0_BROTH</name>
<feature type="transmembrane region" description="Helical" evidence="6">
    <location>
        <begin position="72"/>
        <end position="90"/>
    </location>
</feature>
<reference evidence="7 8" key="1">
    <citation type="submission" date="2017-09" db="EMBL/GenBank/DDBJ databases">
        <title>Complete Genome Sequences of Two Strains of the Meat Spoilage Bacterium Brochothrix thermosphacta Isolated from Ground Chicken.</title>
        <authorList>
            <person name="Paoli G.C."/>
            <person name="Wijey C."/>
            <person name="Chen C.-Y."/>
            <person name="Nguyen L."/>
            <person name="Yan X."/>
            <person name="Irwin P.L."/>
        </authorList>
    </citation>
    <scope>NUCLEOTIDE SEQUENCE [LARGE SCALE GENOMIC DNA]</scope>
    <source>
        <strain evidence="7 8">BI</strain>
    </source>
</reference>
<dbReference type="STRING" id="2756.BFR44_01515"/>
<dbReference type="AlphaFoldDB" id="A0A291BVR0"/>
<dbReference type="NCBIfam" id="NF002460">
    <property type="entry name" value="PRK01658.1"/>
    <property type="match status" value="1"/>
</dbReference>
<evidence type="ECO:0000256" key="3">
    <source>
        <dbReference type="ARBA" id="ARBA00022692"/>
    </source>
</evidence>
<feature type="transmembrane region" description="Helical" evidence="6">
    <location>
        <begin position="44"/>
        <end position="65"/>
    </location>
</feature>
<evidence type="ECO:0000256" key="4">
    <source>
        <dbReference type="ARBA" id="ARBA00022989"/>
    </source>
</evidence>
<accession>A0A291BVR0</accession>
<dbReference type="PANTHER" id="PTHR33931:SF2">
    <property type="entry name" value="HOLIN-LIKE PROTEIN CIDA"/>
    <property type="match status" value="1"/>
</dbReference>
<feature type="transmembrane region" description="Helical" evidence="6">
    <location>
        <begin position="102"/>
        <end position="128"/>
    </location>
</feature>
<evidence type="ECO:0000313" key="7">
    <source>
        <dbReference type="EMBL" id="ATF25269.1"/>
    </source>
</evidence>
<protein>
    <submittedName>
        <fullName evidence="7">CidA/LrgA family protein</fullName>
    </submittedName>
</protein>
<evidence type="ECO:0000256" key="2">
    <source>
        <dbReference type="ARBA" id="ARBA00022475"/>
    </source>
</evidence>
<dbReference type="Proteomes" id="UP000243591">
    <property type="component" value="Chromosome"/>
</dbReference>
<feature type="transmembrane region" description="Helical" evidence="6">
    <location>
        <begin position="20"/>
        <end position="38"/>
    </location>
</feature>
<dbReference type="InterPro" id="IPR005538">
    <property type="entry name" value="LrgA/CidA"/>
</dbReference>
<proteinExistence type="predicted"/>
<organism evidence="7 8">
    <name type="scientific">Brochothrix thermosphacta</name>
    <name type="common">Microbacterium thermosphactum</name>
    <dbReference type="NCBI Taxonomy" id="2756"/>
    <lineage>
        <taxon>Bacteria</taxon>
        <taxon>Bacillati</taxon>
        <taxon>Bacillota</taxon>
        <taxon>Bacilli</taxon>
        <taxon>Bacillales</taxon>
        <taxon>Listeriaceae</taxon>
        <taxon>Brochothrix</taxon>
    </lineage>
</organism>
<gene>
    <name evidence="7" type="ORF">CNY62_02065</name>
</gene>
<evidence type="ECO:0000256" key="6">
    <source>
        <dbReference type="SAM" id="Phobius"/>
    </source>
</evidence>
<evidence type="ECO:0000256" key="1">
    <source>
        <dbReference type="ARBA" id="ARBA00004651"/>
    </source>
</evidence>
<sequence length="147" mass="16987">MWIRSVMGMYISKLKQFVRWLVKAVLQICFLIVFFLIGEQLQQWFNLVVPGSLIGLILLFTCLSFKIIKMEWINVGAAFLLMIMPLFFIPSMTGLMDYGQLFLHQGIFIIIDIVVSAFVIFFVSGWAVQQLIKIWPSSKKADKEVTK</sequence>
<keyword evidence="2" id="KW-1003">Cell membrane</keyword>
<dbReference type="Pfam" id="PF03788">
    <property type="entry name" value="LrgA"/>
    <property type="match status" value="1"/>
</dbReference>
<keyword evidence="4 6" id="KW-1133">Transmembrane helix</keyword>
<dbReference type="EMBL" id="CP023483">
    <property type="protein sequence ID" value="ATF25269.1"/>
    <property type="molecule type" value="Genomic_DNA"/>
</dbReference>
<dbReference type="GO" id="GO:0005886">
    <property type="term" value="C:plasma membrane"/>
    <property type="evidence" value="ECO:0007669"/>
    <property type="project" value="UniProtKB-SubCell"/>
</dbReference>
<dbReference type="KEGG" id="bths:CNY62_02065"/>
<comment type="subcellular location">
    <subcellularLocation>
        <location evidence="1">Cell membrane</location>
        <topology evidence="1">Multi-pass membrane protein</topology>
    </subcellularLocation>
</comment>
<evidence type="ECO:0000313" key="8">
    <source>
        <dbReference type="Proteomes" id="UP000243591"/>
    </source>
</evidence>
<keyword evidence="3 6" id="KW-0812">Transmembrane</keyword>